<keyword evidence="2" id="KW-0812">Transmembrane</keyword>
<dbReference type="InterPro" id="IPR036179">
    <property type="entry name" value="Ig-like_dom_sf"/>
</dbReference>
<evidence type="ECO:0000256" key="4">
    <source>
        <dbReference type="ARBA" id="ARBA00023136"/>
    </source>
</evidence>
<evidence type="ECO:0000256" key="2">
    <source>
        <dbReference type="ARBA" id="ARBA00022692"/>
    </source>
</evidence>
<proteinExistence type="predicted"/>
<evidence type="ECO:0008006" key="8">
    <source>
        <dbReference type="Google" id="ProtNLM"/>
    </source>
</evidence>
<dbReference type="InterPro" id="IPR051694">
    <property type="entry name" value="Immunoregulatory_rcpt-like"/>
</dbReference>
<dbReference type="SUPFAM" id="SSF48726">
    <property type="entry name" value="Immunoglobulin"/>
    <property type="match status" value="1"/>
</dbReference>
<dbReference type="GO" id="GO:0016020">
    <property type="term" value="C:membrane"/>
    <property type="evidence" value="ECO:0007669"/>
    <property type="project" value="UniProtKB-SubCell"/>
</dbReference>
<keyword evidence="3" id="KW-1133">Transmembrane helix</keyword>
<name>A0A7J7EH48_DICBM</name>
<feature type="signal peptide" evidence="5">
    <location>
        <begin position="1"/>
        <end position="19"/>
    </location>
</feature>
<dbReference type="AlphaFoldDB" id="A0A7J7EH48"/>
<feature type="chain" id="PRO_5029598358" description="Ig-like domain-containing protein" evidence="5">
    <location>
        <begin position="20"/>
        <end position="109"/>
    </location>
</feature>
<reference evidence="6 7" key="1">
    <citation type="journal article" date="2020" name="Mol. Biol. Evol.">
        <title>Interspecific Gene Flow and the Evolution of Specialization in Black and White Rhinoceros.</title>
        <authorList>
            <person name="Moodley Y."/>
            <person name="Westbury M.V."/>
            <person name="Russo I.M."/>
            <person name="Gopalakrishnan S."/>
            <person name="Rakotoarivelo A."/>
            <person name="Olsen R.A."/>
            <person name="Prost S."/>
            <person name="Tunstall T."/>
            <person name="Ryder O.A."/>
            <person name="Dalen L."/>
            <person name="Bruford M.W."/>
        </authorList>
    </citation>
    <scope>NUCLEOTIDE SEQUENCE [LARGE SCALE GENOMIC DNA]</scope>
    <source>
        <strain evidence="6">SBR-YM</strain>
        <tissue evidence="6">Skin</tissue>
    </source>
</reference>
<organism evidence="6 7">
    <name type="scientific">Diceros bicornis minor</name>
    <name type="common">South-central black rhinoceros</name>
    <dbReference type="NCBI Taxonomy" id="77932"/>
    <lineage>
        <taxon>Eukaryota</taxon>
        <taxon>Metazoa</taxon>
        <taxon>Chordata</taxon>
        <taxon>Craniata</taxon>
        <taxon>Vertebrata</taxon>
        <taxon>Euteleostomi</taxon>
        <taxon>Mammalia</taxon>
        <taxon>Eutheria</taxon>
        <taxon>Laurasiatheria</taxon>
        <taxon>Perissodactyla</taxon>
        <taxon>Rhinocerotidae</taxon>
        <taxon>Diceros</taxon>
    </lineage>
</organism>
<dbReference type="InterPro" id="IPR013783">
    <property type="entry name" value="Ig-like_fold"/>
</dbReference>
<keyword evidence="5" id="KW-0732">Signal</keyword>
<keyword evidence="7" id="KW-1185">Reference proteome</keyword>
<dbReference type="GO" id="GO:0071944">
    <property type="term" value="C:cell periphery"/>
    <property type="evidence" value="ECO:0007669"/>
    <property type="project" value="UniProtKB-ARBA"/>
</dbReference>
<comment type="subcellular location">
    <subcellularLocation>
        <location evidence="1">Membrane</location>
        <topology evidence="1">Single-pass membrane protein</topology>
    </subcellularLocation>
</comment>
<dbReference type="Proteomes" id="UP000551758">
    <property type="component" value="Unassembled WGS sequence"/>
</dbReference>
<dbReference type="PANTHER" id="PTHR15549">
    <property type="entry name" value="PAIRED IMMUNOGLOBULIN-LIKE TYPE 2 RECEPTOR"/>
    <property type="match status" value="1"/>
</dbReference>
<dbReference type="Gene3D" id="2.60.40.10">
    <property type="entry name" value="Immunoglobulins"/>
    <property type="match status" value="1"/>
</dbReference>
<gene>
    <name evidence="6" type="ORF">HPG69_004314</name>
</gene>
<feature type="non-terminal residue" evidence="6">
    <location>
        <position position="109"/>
    </location>
</feature>
<dbReference type="PANTHER" id="PTHR15549:SF26">
    <property type="entry name" value="AXIAL BUDDING PATTERN PROTEIN 2-RELATED"/>
    <property type="match status" value="1"/>
</dbReference>
<evidence type="ECO:0000256" key="1">
    <source>
        <dbReference type="ARBA" id="ARBA00004167"/>
    </source>
</evidence>
<keyword evidence="4" id="KW-0472">Membrane</keyword>
<dbReference type="GO" id="GO:0042288">
    <property type="term" value="F:MHC class I protein binding"/>
    <property type="evidence" value="ECO:0007669"/>
    <property type="project" value="TreeGrafter"/>
</dbReference>
<dbReference type="EMBL" id="JACDTQ010002931">
    <property type="protein sequence ID" value="KAF5915001.1"/>
    <property type="molecule type" value="Genomic_DNA"/>
</dbReference>
<comment type="caution">
    <text evidence="6">The sequence shown here is derived from an EMBL/GenBank/DDBJ whole genome shotgun (WGS) entry which is preliminary data.</text>
</comment>
<sequence>MGLPLLLPLLPLLPASLQAAKVPRVSIAWRRRHFLGEYIYNTTPPFIREDYKNRLFLNWTEGWKTGSLLISNLRKEDQTTYFCRVRLNTLMNGEQQWQSIPGTTLIITH</sequence>
<accession>A0A7J7EH48</accession>
<evidence type="ECO:0000313" key="7">
    <source>
        <dbReference type="Proteomes" id="UP000551758"/>
    </source>
</evidence>
<evidence type="ECO:0000256" key="5">
    <source>
        <dbReference type="SAM" id="SignalP"/>
    </source>
</evidence>
<evidence type="ECO:0000256" key="3">
    <source>
        <dbReference type="ARBA" id="ARBA00022989"/>
    </source>
</evidence>
<evidence type="ECO:0000313" key="6">
    <source>
        <dbReference type="EMBL" id="KAF5915001.1"/>
    </source>
</evidence>
<protein>
    <recommendedName>
        <fullName evidence="8">Ig-like domain-containing protein</fullName>
    </recommendedName>
</protein>